<organism evidence="1 2">
    <name type="scientific">Methylocapsa polymorpha</name>
    <dbReference type="NCBI Taxonomy" id="3080828"/>
    <lineage>
        <taxon>Bacteria</taxon>
        <taxon>Pseudomonadati</taxon>
        <taxon>Pseudomonadota</taxon>
        <taxon>Alphaproteobacteria</taxon>
        <taxon>Hyphomicrobiales</taxon>
        <taxon>Beijerinckiaceae</taxon>
        <taxon>Methylocapsa</taxon>
    </lineage>
</organism>
<evidence type="ECO:0008006" key="3">
    <source>
        <dbReference type="Google" id="ProtNLM"/>
    </source>
</evidence>
<name>A0ABZ0HY66_9HYPH</name>
<protein>
    <recommendedName>
        <fullName evidence="3">HEAT repeat domain-containing protein</fullName>
    </recommendedName>
</protein>
<evidence type="ECO:0000313" key="1">
    <source>
        <dbReference type="EMBL" id="WOJ91790.1"/>
    </source>
</evidence>
<gene>
    <name evidence="1" type="ORF">RZS28_18855</name>
</gene>
<geneLocation type="plasmid" evidence="1 2">
    <name>pRX1</name>
</geneLocation>
<keyword evidence="2" id="KW-1185">Reference proteome</keyword>
<accession>A0ABZ0HY66</accession>
<sequence>MPDFSPGAVKSWLTKREPDLASGLPDALQRLQADPRVETALLALGLALDETRANAPDGLFELLNRDPGRTAFRAVLEQLGDARMVLLLDWLAAPNSPNKRALLTALLLPDAGDPAPAILATLRDLNRHALILRMFGEERIHALFSVSELLRTQSISEAI</sequence>
<reference evidence="1 2" key="1">
    <citation type="submission" date="2023-10" db="EMBL/GenBank/DDBJ databases">
        <title>Novel methanotroph of the genus Methylocapsa from a subarctic wetland.</title>
        <authorList>
            <person name="Belova S.E."/>
            <person name="Oshkin I.Y."/>
            <person name="Miroshnikov K."/>
            <person name="Dedysh S.N."/>
        </authorList>
    </citation>
    <scope>NUCLEOTIDE SEQUENCE [LARGE SCALE GENOMIC DNA]</scope>
    <source>
        <strain evidence="1 2">RX1</strain>
        <plasmid evidence="1 2">pRX1</plasmid>
    </source>
</reference>
<evidence type="ECO:0000313" key="2">
    <source>
        <dbReference type="Proteomes" id="UP001626536"/>
    </source>
</evidence>
<proteinExistence type="predicted"/>
<dbReference type="Proteomes" id="UP001626536">
    <property type="component" value="Plasmid pRX1"/>
</dbReference>
<dbReference type="EMBL" id="CP136863">
    <property type="protein sequence ID" value="WOJ91790.1"/>
    <property type="molecule type" value="Genomic_DNA"/>
</dbReference>
<dbReference type="RefSeq" id="WP_318655217.1">
    <property type="nucleotide sequence ID" value="NZ_CP136863.1"/>
</dbReference>
<keyword evidence="1" id="KW-0614">Plasmid</keyword>